<dbReference type="AlphaFoldDB" id="A0A7L4ZZA3"/>
<evidence type="ECO:0000256" key="3">
    <source>
        <dbReference type="ARBA" id="ARBA00023002"/>
    </source>
</evidence>
<dbReference type="Proteomes" id="UP000326380">
    <property type="component" value="Unassembled WGS sequence"/>
</dbReference>
<reference evidence="6 7" key="1">
    <citation type="submission" date="2019-09" db="EMBL/GenBank/DDBJ databases">
        <title>Genome sequence of Hymenobacter sp. M3.</title>
        <authorList>
            <person name="Srinivasan S."/>
        </authorList>
    </citation>
    <scope>NUCLEOTIDE SEQUENCE [LARGE SCALE GENOMIC DNA]</scope>
    <source>
        <strain evidence="6 7">M3</strain>
    </source>
</reference>
<keyword evidence="5" id="KW-0676">Redox-active center</keyword>
<dbReference type="InterPro" id="IPR036249">
    <property type="entry name" value="Thioredoxin-like_sf"/>
</dbReference>
<dbReference type="Pfam" id="PF13462">
    <property type="entry name" value="Thioredoxin_4"/>
    <property type="match status" value="1"/>
</dbReference>
<comment type="similarity">
    <text evidence="1">Belongs to the thioredoxin family. DsbA subfamily.</text>
</comment>
<accession>A0A7L4ZZA3</accession>
<dbReference type="RefSeq" id="WP_151079602.1">
    <property type="nucleotide sequence ID" value="NZ_CP047647.1"/>
</dbReference>
<keyword evidence="3" id="KW-0560">Oxidoreductase</keyword>
<dbReference type="EMBL" id="VTWU01000005">
    <property type="protein sequence ID" value="KAA9331424.1"/>
    <property type="molecule type" value="Genomic_DNA"/>
</dbReference>
<keyword evidence="2" id="KW-0732">Signal</keyword>
<gene>
    <name evidence="6" type="ORF">F0P96_14365</name>
</gene>
<evidence type="ECO:0000256" key="4">
    <source>
        <dbReference type="ARBA" id="ARBA00023157"/>
    </source>
</evidence>
<dbReference type="Gene3D" id="3.40.30.10">
    <property type="entry name" value="Glutaredoxin"/>
    <property type="match status" value="1"/>
</dbReference>
<dbReference type="GO" id="GO:0016491">
    <property type="term" value="F:oxidoreductase activity"/>
    <property type="evidence" value="ECO:0007669"/>
    <property type="project" value="UniProtKB-KW"/>
</dbReference>
<dbReference type="PANTHER" id="PTHR13887">
    <property type="entry name" value="GLUTATHIONE S-TRANSFERASE KAPPA"/>
    <property type="match status" value="1"/>
</dbReference>
<organism evidence="6 7">
    <name type="scientific">Hymenobacter busanensis</name>
    <dbReference type="NCBI Taxonomy" id="2607656"/>
    <lineage>
        <taxon>Bacteria</taxon>
        <taxon>Pseudomonadati</taxon>
        <taxon>Bacteroidota</taxon>
        <taxon>Cytophagia</taxon>
        <taxon>Cytophagales</taxon>
        <taxon>Hymenobacteraceae</taxon>
        <taxon>Hymenobacter</taxon>
    </lineage>
</organism>
<keyword evidence="7" id="KW-1185">Reference proteome</keyword>
<dbReference type="InterPro" id="IPR012336">
    <property type="entry name" value="Thioredoxin-like_fold"/>
</dbReference>
<evidence type="ECO:0000256" key="2">
    <source>
        <dbReference type="ARBA" id="ARBA00022729"/>
    </source>
</evidence>
<dbReference type="PROSITE" id="PS51352">
    <property type="entry name" value="THIOREDOXIN_2"/>
    <property type="match status" value="1"/>
</dbReference>
<dbReference type="SUPFAM" id="SSF52833">
    <property type="entry name" value="Thioredoxin-like"/>
    <property type="match status" value="1"/>
</dbReference>
<keyword evidence="4" id="KW-1015">Disulfide bond</keyword>
<evidence type="ECO:0000313" key="7">
    <source>
        <dbReference type="Proteomes" id="UP000326380"/>
    </source>
</evidence>
<evidence type="ECO:0000256" key="1">
    <source>
        <dbReference type="ARBA" id="ARBA00005791"/>
    </source>
</evidence>
<protein>
    <submittedName>
        <fullName evidence="6">DsbA family protein</fullName>
    </submittedName>
</protein>
<comment type="caution">
    <text evidence="6">The sequence shown here is derived from an EMBL/GenBank/DDBJ whole genome shotgun (WGS) entry which is preliminary data.</text>
</comment>
<name>A0A7L4ZZA3_9BACT</name>
<dbReference type="InterPro" id="IPR013766">
    <property type="entry name" value="Thioredoxin_domain"/>
</dbReference>
<proteinExistence type="inferred from homology"/>
<evidence type="ECO:0000313" key="6">
    <source>
        <dbReference type="EMBL" id="KAA9331424.1"/>
    </source>
</evidence>
<sequence length="236" mass="26148">MTQHSGKNWLLISLGIAQAVLLLVLLYSIYQVNAGLADLNRTLTLFMQSGSAGPGNKIKVSLGDELPYMGVKDAKVVMTILSDFECDYCREFAQRILPKLKSEYVDKGKLKIIFKDLPLPMHKNALMAAEAASCAHEQGRFWNMHDYLFANQGKFGLEFFTQWAASAQLDTQKYGQCMAEHRYIKPIENSIIEATSAGIQGTPAIIVNGQLTMGTKPYAYFAQLIDSQLDGGVAQR</sequence>
<dbReference type="PANTHER" id="PTHR13887:SF14">
    <property type="entry name" value="DISULFIDE BOND FORMATION PROTEIN D"/>
    <property type="match status" value="1"/>
</dbReference>
<evidence type="ECO:0000256" key="5">
    <source>
        <dbReference type="ARBA" id="ARBA00023284"/>
    </source>
</evidence>